<protein>
    <submittedName>
        <fullName evidence="1">Uncharacterized protein</fullName>
    </submittedName>
</protein>
<evidence type="ECO:0000313" key="2">
    <source>
        <dbReference type="Proteomes" id="UP000594961"/>
    </source>
</evidence>
<dbReference type="AlphaFoldDB" id="A0A7M1R061"/>
<dbReference type="Proteomes" id="UP000594961">
    <property type="component" value="Chromosome"/>
</dbReference>
<organism evidence="1 2">
    <name type="scientific">Trueperella pecoris</name>
    <dbReference type="NCBI Taxonomy" id="2733571"/>
    <lineage>
        <taxon>Bacteria</taxon>
        <taxon>Bacillati</taxon>
        <taxon>Actinomycetota</taxon>
        <taxon>Actinomycetes</taxon>
        <taxon>Actinomycetales</taxon>
        <taxon>Actinomycetaceae</taxon>
        <taxon>Trueperella</taxon>
    </lineage>
</organism>
<accession>A0A7M1R061</accession>
<dbReference type="EMBL" id="CP063212">
    <property type="protein sequence ID" value="QOR47516.1"/>
    <property type="molecule type" value="Genomic_DNA"/>
</dbReference>
<gene>
    <name evidence="1" type="ORF">INS90_09750</name>
</gene>
<dbReference type="RefSeq" id="WP_197552771.1">
    <property type="nucleotide sequence ID" value="NZ_CP063212.1"/>
</dbReference>
<reference evidence="1 2" key="1">
    <citation type="submission" date="2020-10" db="EMBL/GenBank/DDBJ databases">
        <title>Trueperella pecoris sp. nov. isolated from bovine and porcine specimens.</title>
        <authorList>
            <person name="Schoenecker L."/>
            <person name="Schnydrig P."/>
            <person name="Brodard I."/>
            <person name="Thomann A."/>
            <person name="Hemphill A."/>
            <person name="Rodriguez-Campos S."/>
            <person name="Perreten V."/>
            <person name="Jores J."/>
            <person name="Kittl S."/>
        </authorList>
    </citation>
    <scope>NUCLEOTIDE SEQUENCE [LARGE SCALE GENOMIC DNA]</scope>
    <source>
        <strain evidence="1 2">19OD0592</strain>
    </source>
</reference>
<sequence length="129" mass="13987">MNFIEDSLDLVRVVNGVDVGSECVELVVSVGLDWSWFLSGGFDFDEAHMSAGEDDDAVWDSDGAGAGEFPAQSTVCADCFGEGLFDDGFTHGAPARIREGLHLLQVFGGLYVYMFFRVAFPRFSLISSV</sequence>
<name>A0A7M1R061_9ACTO</name>
<evidence type="ECO:0000313" key="1">
    <source>
        <dbReference type="EMBL" id="QOR47516.1"/>
    </source>
</evidence>
<proteinExistence type="predicted"/>